<feature type="transmembrane region" description="Helical" evidence="8">
    <location>
        <begin position="178"/>
        <end position="196"/>
    </location>
</feature>
<evidence type="ECO:0000313" key="10">
    <source>
        <dbReference type="Proteomes" id="UP001152888"/>
    </source>
</evidence>
<keyword evidence="5 8" id="KW-0472">Membrane</keyword>
<feature type="transmembrane region" description="Helical" evidence="8">
    <location>
        <begin position="130"/>
        <end position="149"/>
    </location>
</feature>
<dbReference type="GO" id="GO:0030424">
    <property type="term" value="C:axon"/>
    <property type="evidence" value="ECO:0007669"/>
    <property type="project" value="TreeGrafter"/>
</dbReference>
<reference evidence="9" key="1">
    <citation type="submission" date="2022-03" db="EMBL/GenBank/DDBJ databases">
        <authorList>
            <person name="Sayadi A."/>
        </authorList>
    </citation>
    <scope>NUCLEOTIDE SEQUENCE</scope>
</reference>
<name>A0A9P0MAE3_ACAOB</name>
<comment type="similarity">
    <text evidence="8">Belongs to the insect chemoreceptor superfamily. Gustatory receptor (GR) family.</text>
</comment>
<dbReference type="Pfam" id="PF08395">
    <property type="entry name" value="7tm_7"/>
    <property type="match status" value="1"/>
</dbReference>
<dbReference type="AlphaFoldDB" id="A0A9P0MAE3"/>
<evidence type="ECO:0000256" key="1">
    <source>
        <dbReference type="ARBA" id="ARBA00004651"/>
    </source>
</evidence>
<dbReference type="OrthoDB" id="6769825at2759"/>
<dbReference type="PANTHER" id="PTHR21143">
    <property type="entry name" value="INVERTEBRATE GUSTATORY RECEPTOR"/>
    <property type="match status" value="1"/>
</dbReference>
<feature type="transmembrane region" description="Helical" evidence="8">
    <location>
        <begin position="216"/>
        <end position="234"/>
    </location>
</feature>
<dbReference type="EMBL" id="CAKOFQ010008184">
    <property type="protein sequence ID" value="CAH2012462.1"/>
    <property type="molecule type" value="Genomic_DNA"/>
</dbReference>
<keyword evidence="7 8" id="KW-0807">Transducer</keyword>
<dbReference type="GO" id="GO:0005886">
    <property type="term" value="C:plasma membrane"/>
    <property type="evidence" value="ECO:0007669"/>
    <property type="project" value="UniProtKB-SubCell"/>
</dbReference>
<evidence type="ECO:0000256" key="3">
    <source>
        <dbReference type="ARBA" id="ARBA00022692"/>
    </source>
</evidence>
<keyword evidence="6 8" id="KW-0675">Receptor</keyword>
<feature type="transmembrane region" description="Helical" evidence="8">
    <location>
        <begin position="92"/>
        <end position="110"/>
    </location>
</feature>
<keyword evidence="4 8" id="KW-1133">Transmembrane helix</keyword>
<comment type="function">
    <text evidence="8">Gustatory receptor which mediates acceptance or avoidance behavior, depending on its substrates.</text>
</comment>
<dbReference type="GO" id="GO:0008049">
    <property type="term" value="P:male courtship behavior"/>
    <property type="evidence" value="ECO:0007669"/>
    <property type="project" value="TreeGrafter"/>
</dbReference>
<evidence type="ECO:0000256" key="5">
    <source>
        <dbReference type="ARBA" id="ARBA00023136"/>
    </source>
</evidence>
<evidence type="ECO:0000313" key="9">
    <source>
        <dbReference type="EMBL" id="CAH2012462.1"/>
    </source>
</evidence>
<comment type="caution">
    <text evidence="9">The sequence shown here is derived from an EMBL/GenBank/DDBJ whole genome shotgun (WGS) entry which is preliminary data.</text>
</comment>
<comment type="caution">
    <text evidence="8">Lacks conserved residue(s) required for the propagation of feature annotation.</text>
</comment>
<dbReference type="InterPro" id="IPR013604">
    <property type="entry name" value="7TM_chemorcpt"/>
</dbReference>
<dbReference type="GO" id="GO:0007635">
    <property type="term" value="P:chemosensory behavior"/>
    <property type="evidence" value="ECO:0007669"/>
    <property type="project" value="TreeGrafter"/>
</dbReference>
<keyword evidence="10" id="KW-1185">Reference proteome</keyword>
<keyword evidence="2 8" id="KW-1003">Cell membrane</keyword>
<dbReference type="Proteomes" id="UP001152888">
    <property type="component" value="Unassembled WGS sequence"/>
</dbReference>
<organism evidence="9 10">
    <name type="scientific">Acanthoscelides obtectus</name>
    <name type="common">Bean weevil</name>
    <name type="synonym">Bruchus obtectus</name>
    <dbReference type="NCBI Taxonomy" id="200917"/>
    <lineage>
        <taxon>Eukaryota</taxon>
        <taxon>Metazoa</taxon>
        <taxon>Ecdysozoa</taxon>
        <taxon>Arthropoda</taxon>
        <taxon>Hexapoda</taxon>
        <taxon>Insecta</taxon>
        <taxon>Pterygota</taxon>
        <taxon>Neoptera</taxon>
        <taxon>Endopterygota</taxon>
        <taxon>Coleoptera</taxon>
        <taxon>Polyphaga</taxon>
        <taxon>Cucujiformia</taxon>
        <taxon>Chrysomeloidea</taxon>
        <taxon>Chrysomelidae</taxon>
        <taxon>Bruchinae</taxon>
        <taxon>Bruchini</taxon>
        <taxon>Acanthoscelides</taxon>
    </lineage>
</organism>
<proteinExistence type="inferred from homology"/>
<sequence length="449" mass="51695">MCVMKQNIHNKKKSLKGFNICIKENRLKLIEAAIEKTSLTSVWSYLAVLVKMTFYDPDFSIQYVFPLMKLSEKLGITPTINLDTMKIKSNKYYPSAAAAVVTLCSLLNFWDTLKMIPNVRGTSTVLEILWSIFDLLRSLVTIAVAYFRAELWDTFLNLFRNFDDRLNKKEQKIVKKDIIIVEIIFHHALLLGIFIYDSMMELSKGKDQLFFVKYIGYYHCFLSILVELHFASALRKRYKKINMLLLKTTDLQNILNNFIAHYGTTGVDNLRSIKEVTDYYLLLSELVDIFNKLFGWQIFLLTESTIIQILLVLNTVMLSLDSSQHSLDALHDLGDLFFVVAGAACLIFFQVMVILYCEDVNKESRNTLKICYNLQESVQMNSEEKKELAILCDVVGLLKTRTTASGFYTINKNVISRVFAYIFSYSIVLIQFSRQSLTDQSASSNETNL</sequence>
<evidence type="ECO:0000256" key="8">
    <source>
        <dbReference type="RuleBase" id="RU363108"/>
    </source>
</evidence>
<comment type="subcellular location">
    <subcellularLocation>
        <location evidence="1 8">Cell membrane</location>
        <topology evidence="1 8">Multi-pass membrane protein</topology>
    </subcellularLocation>
</comment>
<evidence type="ECO:0000256" key="7">
    <source>
        <dbReference type="ARBA" id="ARBA00023224"/>
    </source>
</evidence>
<feature type="transmembrane region" description="Helical" evidence="8">
    <location>
        <begin position="336"/>
        <end position="357"/>
    </location>
</feature>
<protein>
    <recommendedName>
        <fullName evidence="8">Gustatory receptor</fullName>
    </recommendedName>
</protein>
<dbReference type="GO" id="GO:0043025">
    <property type="term" value="C:neuronal cell body"/>
    <property type="evidence" value="ECO:0007669"/>
    <property type="project" value="TreeGrafter"/>
</dbReference>
<evidence type="ECO:0000256" key="2">
    <source>
        <dbReference type="ARBA" id="ARBA00022475"/>
    </source>
</evidence>
<feature type="transmembrane region" description="Helical" evidence="8">
    <location>
        <begin position="293"/>
        <end position="316"/>
    </location>
</feature>
<keyword evidence="3 8" id="KW-0812">Transmembrane</keyword>
<gene>
    <name evidence="9" type="ORF">ACAOBT_LOCUS32854</name>
</gene>
<dbReference type="PANTHER" id="PTHR21143:SF104">
    <property type="entry name" value="GUSTATORY RECEPTOR 8A-RELATED"/>
    <property type="match status" value="1"/>
</dbReference>
<evidence type="ECO:0000256" key="4">
    <source>
        <dbReference type="ARBA" id="ARBA00022989"/>
    </source>
</evidence>
<dbReference type="GO" id="GO:0007165">
    <property type="term" value="P:signal transduction"/>
    <property type="evidence" value="ECO:0007669"/>
    <property type="project" value="UniProtKB-KW"/>
</dbReference>
<accession>A0A9P0MAE3</accession>
<evidence type="ECO:0000256" key="6">
    <source>
        <dbReference type="ARBA" id="ARBA00023170"/>
    </source>
</evidence>
<dbReference type="GO" id="GO:0050909">
    <property type="term" value="P:sensory perception of taste"/>
    <property type="evidence" value="ECO:0007669"/>
    <property type="project" value="InterPro"/>
</dbReference>
<dbReference type="GO" id="GO:0030425">
    <property type="term" value="C:dendrite"/>
    <property type="evidence" value="ECO:0007669"/>
    <property type="project" value="TreeGrafter"/>
</dbReference>